<accession>A0ABP3BPB8</accession>
<proteinExistence type="predicted"/>
<comment type="caution">
    <text evidence="1">The sequence shown here is derived from an EMBL/GenBank/DDBJ whole genome shotgun (WGS) entry which is preliminary data.</text>
</comment>
<evidence type="ECO:0000313" key="1">
    <source>
        <dbReference type="EMBL" id="EXX96609.1"/>
    </source>
</evidence>
<sequence>MRPSRHVWKARPISAQWSEVRPVCRLHDAAEVAGCWTIQISGK</sequence>
<name>A0ABP3BPB8_9BORD</name>
<dbReference type="EMBL" id="JDTF01000001">
    <property type="protein sequence ID" value="EXX96609.1"/>
    <property type="molecule type" value="Genomic_DNA"/>
</dbReference>
<evidence type="ECO:0000313" key="2">
    <source>
        <dbReference type="Proteomes" id="UP000023104"/>
    </source>
</evidence>
<keyword evidence="2" id="KW-1185">Reference proteome</keyword>
<evidence type="ECO:0008006" key="3">
    <source>
        <dbReference type="Google" id="ProtNLM"/>
    </source>
</evidence>
<dbReference type="Proteomes" id="UP000023104">
    <property type="component" value="Unassembled WGS sequence"/>
</dbReference>
<organism evidence="1 2">
    <name type="scientific">Bordetella holmesii 1058</name>
    <dbReference type="NCBI Taxonomy" id="1247648"/>
    <lineage>
        <taxon>Bacteria</taxon>
        <taxon>Pseudomonadati</taxon>
        <taxon>Pseudomonadota</taxon>
        <taxon>Betaproteobacteria</taxon>
        <taxon>Burkholderiales</taxon>
        <taxon>Alcaligenaceae</taxon>
        <taxon>Bordetella</taxon>
    </lineage>
</organism>
<reference evidence="1 2" key="1">
    <citation type="submission" date="2014-02" db="EMBL/GenBank/DDBJ databases">
        <title>Whole Genome Sequencing Of Bordetella Holmesii, An Emerging Opportunistic Infection Of Humans.</title>
        <authorList>
            <person name="Tettelin H."/>
            <person name="Hooven T.A."/>
            <person name="Hine E."/>
            <person name="Su Q."/>
            <person name="Huard R.C."/>
            <person name="Della-Latta P."/>
            <person name="Daugherty S.C."/>
            <person name="Agrawal S."/>
            <person name="Sengamalay N."/>
            <person name="Tallon L.J."/>
            <person name="Sadzewicz L."/>
            <person name="Whittier S."/>
            <person name="Fraser C.M."/>
            <person name="Ratner A.J."/>
        </authorList>
    </citation>
    <scope>NUCLEOTIDE SEQUENCE [LARGE SCALE GENOMIC DNA]</scope>
    <source>
        <strain evidence="1 2">1058</strain>
    </source>
</reference>
<protein>
    <recommendedName>
        <fullName evidence="3">N-acetyltransferase YedL</fullName>
    </recommendedName>
</protein>
<gene>
    <name evidence="1" type="ORF">D559_0001</name>
</gene>